<accession>A0A5B7INU8</accession>
<name>A0A5B7INU8_PORTR</name>
<evidence type="ECO:0000313" key="1">
    <source>
        <dbReference type="EMBL" id="MPC87151.1"/>
    </source>
</evidence>
<protein>
    <submittedName>
        <fullName evidence="1">Uncharacterized protein</fullName>
    </submittedName>
</protein>
<dbReference type="EMBL" id="VSRR010073632">
    <property type="protein sequence ID" value="MPC87151.1"/>
    <property type="molecule type" value="Genomic_DNA"/>
</dbReference>
<organism evidence="1 2">
    <name type="scientific">Portunus trituberculatus</name>
    <name type="common">Swimming crab</name>
    <name type="synonym">Neptunus trituberculatus</name>
    <dbReference type="NCBI Taxonomy" id="210409"/>
    <lineage>
        <taxon>Eukaryota</taxon>
        <taxon>Metazoa</taxon>
        <taxon>Ecdysozoa</taxon>
        <taxon>Arthropoda</taxon>
        <taxon>Crustacea</taxon>
        <taxon>Multicrustacea</taxon>
        <taxon>Malacostraca</taxon>
        <taxon>Eumalacostraca</taxon>
        <taxon>Eucarida</taxon>
        <taxon>Decapoda</taxon>
        <taxon>Pleocyemata</taxon>
        <taxon>Brachyura</taxon>
        <taxon>Eubrachyura</taxon>
        <taxon>Portunoidea</taxon>
        <taxon>Portunidae</taxon>
        <taxon>Portuninae</taxon>
        <taxon>Portunus</taxon>
    </lineage>
</organism>
<dbReference type="AlphaFoldDB" id="A0A5B7INU8"/>
<gene>
    <name evidence="1" type="ORF">E2C01_082003</name>
</gene>
<sequence>MNEVVIEWSQLPLQTLKVHLNKTSLVLPDIYTDPNTATLHYKLITHPLSEDPVAHLGHTSTLSAPYVSPYLVPFGALRHSISSPFSRPNAVKNVAKIRGSRR</sequence>
<dbReference type="Proteomes" id="UP000324222">
    <property type="component" value="Unassembled WGS sequence"/>
</dbReference>
<proteinExistence type="predicted"/>
<reference evidence="1 2" key="1">
    <citation type="submission" date="2019-05" db="EMBL/GenBank/DDBJ databases">
        <title>Another draft genome of Portunus trituberculatus and its Hox gene families provides insights of decapod evolution.</title>
        <authorList>
            <person name="Jeong J.-H."/>
            <person name="Song I."/>
            <person name="Kim S."/>
            <person name="Choi T."/>
            <person name="Kim D."/>
            <person name="Ryu S."/>
            <person name="Kim W."/>
        </authorList>
    </citation>
    <scope>NUCLEOTIDE SEQUENCE [LARGE SCALE GENOMIC DNA]</scope>
    <source>
        <tissue evidence="1">Muscle</tissue>
    </source>
</reference>
<keyword evidence="2" id="KW-1185">Reference proteome</keyword>
<evidence type="ECO:0000313" key="2">
    <source>
        <dbReference type="Proteomes" id="UP000324222"/>
    </source>
</evidence>
<comment type="caution">
    <text evidence="1">The sequence shown here is derived from an EMBL/GenBank/DDBJ whole genome shotgun (WGS) entry which is preliminary data.</text>
</comment>